<dbReference type="InterPro" id="IPR004838">
    <property type="entry name" value="NHTrfase_class1_PyrdxlP-BS"/>
</dbReference>
<dbReference type="GO" id="GO:0030170">
    <property type="term" value="F:pyridoxal phosphate binding"/>
    <property type="evidence" value="ECO:0007669"/>
    <property type="project" value="InterPro"/>
</dbReference>
<evidence type="ECO:0000256" key="7">
    <source>
        <dbReference type="RuleBase" id="RU000480"/>
    </source>
</evidence>
<dbReference type="Pfam" id="PF00155">
    <property type="entry name" value="Aminotran_1_2"/>
    <property type="match status" value="1"/>
</dbReference>
<dbReference type="PROSITE" id="PS00105">
    <property type="entry name" value="AA_TRANSFER_CLASS_1"/>
    <property type="match status" value="1"/>
</dbReference>
<dbReference type="FunFam" id="3.40.640.10:FF:000066">
    <property type="entry name" value="Aspartate aminotransferase"/>
    <property type="match status" value="1"/>
</dbReference>
<comment type="similarity">
    <text evidence="2">Belongs to the class-I pyridoxal-phosphate-dependent aminotransferase family.</text>
</comment>
<dbReference type="GO" id="GO:0004069">
    <property type="term" value="F:L-aspartate:2-oxoglutarate aminotransferase activity"/>
    <property type="evidence" value="ECO:0007669"/>
    <property type="project" value="UniProtKB-EC"/>
</dbReference>
<evidence type="ECO:0000313" key="9">
    <source>
        <dbReference type="EMBL" id="CAE0322583.1"/>
    </source>
</evidence>
<organism evidence="9">
    <name type="scientific">Strombidium inclinatum</name>
    <dbReference type="NCBI Taxonomy" id="197538"/>
    <lineage>
        <taxon>Eukaryota</taxon>
        <taxon>Sar</taxon>
        <taxon>Alveolata</taxon>
        <taxon>Ciliophora</taxon>
        <taxon>Intramacronucleata</taxon>
        <taxon>Spirotrichea</taxon>
        <taxon>Oligotrichia</taxon>
        <taxon>Strombidiidae</taxon>
        <taxon>Strombidium</taxon>
    </lineage>
</organism>
<dbReference type="InterPro" id="IPR015424">
    <property type="entry name" value="PyrdxlP-dep_Trfase"/>
</dbReference>
<gene>
    <name evidence="9" type="ORF">SINC0208_LOCUS3167</name>
</gene>
<evidence type="ECO:0000256" key="2">
    <source>
        <dbReference type="ARBA" id="ARBA00007441"/>
    </source>
</evidence>
<dbReference type="InterPro" id="IPR015421">
    <property type="entry name" value="PyrdxlP-dep_Trfase_major"/>
</dbReference>
<comment type="subunit">
    <text evidence="3 7">Homodimer.</text>
</comment>
<dbReference type="InterPro" id="IPR000796">
    <property type="entry name" value="Asp_trans"/>
</dbReference>
<feature type="domain" description="Aminotransferase class I/classII large" evidence="8">
    <location>
        <begin position="12"/>
        <end position="378"/>
    </location>
</feature>
<proteinExistence type="inferred from homology"/>
<protein>
    <recommendedName>
        <fullName evidence="7">Aspartate aminotransferase</fullName>
        <ecNumber evidence="7">2.6.1.1</ecNumber>
    </recommendedName>
</protein>
<dbReference type="InterPro" id="IPR015422">
    <property type="entry name" value="PyrdxlP-dep_Trfase_small"/>
</dbReference>
<evidence type="ECO:0000256" key="4">
    <source>
        <dbReference type="ARBA" id="ARBA00022576"/>
    </source>
</evidence>
<evidence type="ECO:0000256" key="1">
    <source>
        <dbReference type="ARBA" id="ARBA00001933"/>
    </source>
</evidence>
<evidence type="ECO:0000259" key="8">
    <source>
        <dbReference type="Pfam" id="PF00155"/>
    </source>
</evidence>
<keyword evidence="5 7" id="KW-0808">Transferase</keyword>
<dbReference type="PANTHER" id="PTHR11879:SF55">
    <property type="entry name" value="GLUTAMATE OXALOACETATE TRANSAMINASE 1, ISOFORM B"/>
    <property type="match status" value="1"/>
</dbReference>
<dbReference type="PRINTS" id="PR00799">
    <property type="entry name" value="TRANSAMINASE"/>
</dbReference>
<evidence type="ECO:0000256" key="3">
    <source>
        <dbReference type="ARBA" id="ARBA00011738"/>
    </source>
</evidence>
<dbReference type="EC" id="2.6.1.1" evidence="7"/>
<evidence type="ECO:0000256" key="6">
    <source>
        <dbReference type="ARBA" id="ARBA00022898"/>
    </source>
</evidence>
<dbReference type="NCBIfam" id="NF006719">
    <property type="entry name" value="PRK09257.1"/>
    <property type="match status" value="1"/>
</dbReference>
<comment type="catalytic activity">
    <reaction evidence="7">
        <text>L-aspartate + 2-oxoglutarate = oxaloacetate + L-glutamate</text>
        <dbReference type="Rhea" id="RHEA:21824"/>
        <dbReference type="ChEBI" id="CHEBI:16452"/>
        <dbReference type="ChEBI" id="CHEBI:16810"/>
        <dbReference type="ChEBI" id="CHEBI:29985"/>
        <dbReference type="ChEBI" id="CHEBI:29991"/>
        <dbReference type="EC" id="2.6.1.1"/>
    </reaction>
</comment>
<keyword evidence="4 7" id="KW-0032">Aminotransferase</keyword>
<sequence>MPQIFKDDPSTNKVNLGIGTYRDDNGKVAVFDVIRKAEKMVVEDITIDKEYLPIDGDQGFIKTAQQSLFGFNNPEANHPRIASFQTLSGSGALRTAADFLSKYRSAPIYISDPTWENHLRIFNEAGLLIRRYRYIDPKTRLIDMPAFLADLRAMTAGSCVLFQTCGHNPTGVDPSLEQWKQIIMICKERGLFPIFDNTYQGFASGDHEEDAKGPREFLRQGCEFIVAQSFAKNLGLYGERVGATHIICNTHDAAKRVLSVIKVIVRASYSSPPKHGSKIAALVLGKEDLRHEWYKDLKGVADRMSRMRVLLRDRLHEIGTPGNWDFITKQSGFFAFLGLSERQCETMVKKHHVHMQLNSRISLTGMQASNVDYVAKAIKDVVENY</sequence>
<dbReference type="GO" id="GO:0006520">
    <property type="term" value="P:amino acid metabolic process"/>
    <property type="evidence" value="ECO:0007669"/>
    <property type="project" value="InterPro"/>
</dbReference>
<comment type="miscellaneous">
    <text evidence="7">In eukaryotes there are cytoplasmic, mitochondrial and chloroplastic isozymes.</text>
</comment>
<dbReference type="PANTHER" id="PTHR11879">
    <property type="entry name" value="ASPARTATE AMINOTRANSFERASE"/>
    <property type="match status" value="1"/>
</dbReference>
<dbReference type="Gene3D" id="3.40.640.10">
    <property type="entry name" value="Type I PLP-dependent aspartate aminotransferase-like (Major domain)"/>
    <property type="match status" value="1"/>
</dbReference>
<name>A0A7S3IG30_9SPIT</name>
<accession>A0A7S3IG30</accession>
<dbReference type="AlphaFoldDB" id="A0A7S3IG30"/>
<dbReference type="Gene3D" id="3.90.1150.10">
    <property type="entry name" value="Aspartate Aminotransferase, domain 1"/>
    <property type="match status" value="1"/>
</dbReference>
<reference evidence="9" key="1">
    <citation type="submission" date="2021-01" db="EMBL/GenBank/DDBJ databases">
        <authorList>
            <person name="Corre E."/>
            <person name="Pelletier E."/>
            <person name="Niang G."/>
            <person name="Scheremetjew M."/>
            <person name="Finn R."/>
            <person name="Kale V."/>
            <person name="Holt S."/>
            <person name="Cochrane G."/>
            <person name="Meng A."/>
            <person name="Brown T."/>
            <person name="Cohen L."/>
        </authorList>
    </citation>
    <scope>NUCLEOTIDE SEQUENCE</scope>
    <source>
        <strain evidence="9">S3</strain>
    </source>
</reference>
<keyword evidence="6" id="KW-0663">Pyridoxal phosphate</keyword>
<comment type="cofactor">
    <cofactor evidence="1">
        <name>pyridoxal 5'-phosphate</name>
        <dbReference type="ChEBI" id="CHEBI:597326"/>
    </cofactor>
</comment>
<dbReference type="InterPro" id="IPR004839">
    <property type="entry name" value="Aminotransferase_I/II_large"/>
</dbReference>
<dbReference type="CDD" id="cd00609">
    <property type="entry name" value="AAT_like"/>
    <property type="match status" value="1"/>
</dbReference>
<evidence type="ECO:0000256" key="5">
    <source>
        <dbReference type="ARBA" id="ARBA00022679"/>
    </source>
</evidence>
<dbReference type="EMBL" id="HBIH01007750">
    <property type="protein sequence ID" value="CAE0322583.1"/>
    <property type="molecule type" value="Transcribed_RNA"/>
</dbReference>
<dbReference type="SUPFAM" id="SSF53383">
    <property type="entry name" value="PLP-dependent transferases"/>
    <property type="match status" value="1"/>
</dbReference>